<accession>A0A1X9LRW2</accession>
<name>A0A1X9LRW2_9MICO</name>
<dbReference type="InterPro" id="IPR019239">
    <property type="entry name" value="VapB_antitoxin"/>
</dbReference>
<keyword evidence="2" id="KW-1185">Reference proteome</keyword>
<sequence length="72" mass="7820">MTSIDIDPVELSTARRLLGASSNRETVDIALKTLIAVRRQAAVVETIIGRRFDDDQIDAPTVEPAATDRRAG</sequence>
<dbReference type="EMBL" id="CP020715">
    <property type="protein sequence ID" value="ARJ06681.1"/>
    <property type="molecule type" value="Genomic_DNA"/>
</dbReference>
<dbReference type="Pfam" id="PF09957">
    <property type="entry name" value="VapB_antitoxin"/>
    <property type="match status" value="1"/>
</dbReference>
<dbReference type="KEGG" id="cphy:B5808_16705"/>
<evidence type="ECO:0000313" key="2">
    <source>
        <dbReference type="Proteomes" id="UP000192775"/>
    </source>
</evidence>
<evidence type="ECO:0000313" key="1">
    <source>
        <dbReference type="EMBL" id="ARJ06681.1"/>
    </source>
</evidence>
<proteinExistence type="predicted"/>
<reference evidence="1 2" key="1">
    <citation type="submission" date="2017-04" db="EMBL/GenBank/DDBJ databases">
        <authorList>
            <person name="Afonso C.L."/>
            <person name="Miller P.J."/>
            <person name="Scott M.A."/>
            <person name="Spackman E."/>
            <person name="Goraichik I."/>
            <person name="Dimitrov K.M."/>
            <person name="Suarez D.L."/>
            <person name="Swayne D.E."/>
        </authorList>
    </citation>
    <scope>NUCLEOTIDE SEQUENCE [LARGE SCALE GENOMIC DNA]</scope>
    <source>
        <strain evidence="2">XA(T)</strain>
    </source>
</reference>
<gene>
    <name evidence="1" type="ORF">B5808_16705</name>
</gene>
<organism evidence="1 2">
    <name type="scientific">Cnuibacter physcomitrellae</name>
    <dbReference type="NCBI Taxonomy" id="1619308"/>
    <lineage>
        <taxon>Bacteria</taxon>
        <taxon>Bacillati</taxon>
        <taxon>Actinomycetota</taxon>
        <taxon>Actinomycetes</taxon>
        <taxon>Micrococcales</taxon>
        <taxon>Microbacteriaceae</taxon>
        <taxon>Cnuibacter</taxon>
    </lineage>
</organism>
<evidence type="ECO:0008006" key="3">
    <source>
        <dbReference type="Google" id="ProtNLM"/>
    </source>
</evidence>
<dbReference type="Proteomes" id="UP000192775">
    <property type="component" value="Chromosome"/>
</dbReference>
<protein>
    <recommendedName>
        <fullName evidence="3">DUF2191 domain-containing protein</fullName>
    </recommendedName>
</protein>
<dbReference type="AlphaFoldDB" id="A0A1X9LRW2"/>